<organism evidence="1 2">
    <name type="scientific">Anaeramoeba ignava</name>
    <name type="common">Anaerobic marine amoeba</name>
    <dbReference type="NCBI Taxonomy" id="1746090"/>
    <lineage>
        <taxon>Eukaryota</taxon>
        <taxon>Metamonada</taxon>
        <taxon>Anaeramoebidae</taxon>
        <taxon>Anaeramoeba</taxon>
    </lineage>
</organism>
<reference evidence="1" key="1">
    <citation type="submission" date="2022-10" db="EMBL/GenBank/DDBJ databases">
        <title>Novel sulphate-reducing endosymbionts in the free-living metamonad Anaeramoeba.</title>
        <authorList>
            <person name="Jerlstrom-Hultqvist J."/>
            <person name="Cepicka I."/>
            <person name="Gallot-Lavallee L."/>
            <person name="Salas-Leiva D."/>
            <person name="Curtis B.A."/>
            <person name="Zahonova K."/>
            <person name="Pipaliya S."/>
            <person name="Dacks J."/>
            <person name="Roger A.J."/>
        </authorList>
    </citation>
    <scope>NUCLEOTIDE SEQUENCE</scope>
    <source>
        <strain evidence="1">BMAN</strain>
    </source>
</reference>
<protein>
    <submittedName>
        <fullName evidence="1">Sorting nexin-4</fullName>
    </submittedName>
</protein>
<dbReference type="EMBL" id="JAPDFW010000108">
    <property type="protein sequence ID" value="KAJ5069113.1"/>
    <property type="molecule type" value="Genomic_DNA"/>
</dbReference>
<name>A0A9Q0LCN2_ANAIG</name>
<accession>A0A9Q0LCN2</accession>
<dbReference type="Gene3D" id="1.20.1270.60">
    <property type="entry name" value="Arfaptin homology (AH) domain/BAR domain"/>
    <property type="match status" value="1"/>
</dbReference>
<gene>
    <name evidence="1" type="ORF">M0811_11869</name>
</gene>
<evidence type="ECO:0000313" key="1">
    <source>
        <dbReference type="EMBL" id="KAJ5069113.1"/>
    </source>
</evidence>
<dbReference type="InterPro" id="IPR027267">
    <property type="entry name" value="AH/BAR_dom_sf"/>
</dbReference>
<keyword evidence="2" id="KW-1185">Reference proteome</keyword>
<dbReference type="Proteomes" id="UP001149090">
    <property type="component" value="Unassembled WGS sequence"/>
</dbReference>
<proteinExistence type="predicted"/>
<dbReference type="OrthoDB" id="5227681at2759"/>
<evidence type="ECO:0000313" key="2">
    <source>
        <dbReference type="Proteomes" id="UP001149090"/>
    </source>
</evidence>
<sequence length="100" mass="11910">MSEAKFDWRDEIPPKAQESAKKTEELFFLIGDTWEQIGKSYIEQSNLELDKLPPYFIEYDRIISSFQPVFKNRDHAQLNYHNSQNALIKLERQIPSVEYN</sequence>
<dbReference type="AlphaFoldDB" id="A0A9Q0LCN2"/>
<comment type="caution">
    <text evidence="1">The sequence shown here is derived from an EMBL/GenBank/DDBJ whole genome shotgun (WGS) entry which is preliminary data.</text>
</comment>